<comment type="caution">
    <text evidence="3">The sequence shown here is derived from an EMBL/GenBank/DDBJ whole genome shotgun (WGS) entry which is preliminary data.</text>
</comment>
<evidence type="ECO:0000256" key="1">
    <source>
        <dbReference type="ARBA" id="ARBA00022857"/>
    </source>
</evidence>
<dbReference type="InterPro" id="IPR045000">
    <property type="entry name" value="TR"/>
</dbReference>
<dbReference type="InterPro" id="IPR036291">
    <property type="entry name" value="NAD(P)-bd_dom_sf"/>
</dbReference>
<evidence type="ECO:0000256" key="2">
    <source>
        <dbReference type="ARBA" id="ARBA00023002"/>
    </source>
</evidence>
<organism evidence="3 4">
    <name type="scientific">Nepenthes gracilis</name>
    <name type="common">Slender pitcher plant</name>
    <dbReference type="NCBI Taxonomy" id="150966"/>
    <lineage>
        <taxon>Eukaryota</taxon>
        <taxon>Viridiplantae</taxon>
        <taxon>Streptophyta</taxon>
        <taxon>Embryophyta</taxon>
        <taxon>Tracheophyta</taxon>
        <taxon>Spermatophyta</taxon>
        <taxon>Magnoliopsida</taxon>
        <taxon>eudicotyledons</taxon>
        <taxon>Gunneridae</taxon>
        <taxon>Pentapetalae</taxon>
        <taxon>Caryophyllales</taxon>
        <taxon>Nepenthaceae</taxon>
        <taxon>Nepenthes</taxon>
    </lineage>
</organism>
<dbReference type="PRINTS" id="PR00081">
    <property type="entry name" value="GDHRDH"/>
</dbReference>
<keyword evidence="1" id="KW-0521">NADP</keyword>
<accession>A0AAD3SVF5</accession>
<proteinExistence type="predicted"/>
<dbReference type="Gene3D" id="3.40.50.720">
    <property type="entry name" value="NAD(P)-binding Rossmann-like Domain"/>
    <property type="match status" value="1"/>
</dbReference>
<gene>
    <name evidence="3" type="ORF">Nepgr_020149</name>
</gene>
<dbReference type="InterPro" id="IPR002347">
    <property type="entry name" value="SDR_fam"/>
</dbReference>
<name>A0AAD3SVF5_NEPGR</name>
<dbReference type="Proteomes" id="UP001279734">
    <property type="component" value="Unassembled WGS sequence"/>
</dbReference>
<evidence type="ECO:0000313" key="3">
    <source>
        <dbReference type="EMBL" id="GMH18308.1"/>
    </source>
</evidence>
<dbReference type="PROSITE" id="PS00061">
    <property type="entry name" value="ADH_SHORT"/>
    <property type="match status" value="1"/>
</dbReference>
<dbReference type="GO" id="GO:0016491">
    <property type="term" value="F:oxidoreductase activity"/>
    <property type="evidence" value="ECO:0007669"/>
    <property type="project" value="UniProtKB-KW"/>
</dbReference>
<dbReference type="FunFam" id="3.40.50.720:FF:000084">
    <property type="entry name" value="Short-chain dehydrogenase reductase"/>
    <property type="match status" value="1"/>
</dbReference>
<dbReference type="PANTHER" id="PTHR42898:SF6">
    <property type="entry name" value="NADP-DEPENDENT MANNITOL DEHYDROGENASE"/>
    <property type="match status" value="1"/>
</dbReference>
<reference evidence="3" key="1">
    <citation type="submission" date="2023-05" db="EMBL/GenBank/DDBJ databases">
        <title>Nepenthes gracilis genome sequencing.</title>
        <authorList>
            <person name="Fukushima K."/>
        </authorList>
    </citation>
    <scope>NUCLEOTIDE SEQUENCE</scope>
    <source>
        <strain evidence="3">SING2019-196</strain>
    </source>
</reference>
<dbReference type="Pfam" id="PF13561">
    <property type="entry name" value="adh_short_C2"/>
    <property type="match status" value="1"/>
</dbReference>
<dbReference type="InterPro" id="IPR020904">
    <property type="entry name" value="Sc_DH/Rdtase_CS"/>
</dbReference>
<dbReference type="EMBL" id="BSYO01000019">
    <property type="protein sequence ID" value="GMH18308.1"/>
    <property type="molecule type" value="Genomic_DNA"/>
</dbReference>
<evidence type="ECO:0000313" key="4">
    <source>
        <dbReference type="Proteomes" id="UP001279734"/>
    </source>
</evidence>
<dbReference type="AlphaFoldDB" id="A0AAD3SVF5"/>
<keyword evidence="2" id="KW-0560">Oxidoreductase</keyword>
<dbReference type="PRINTS" id="PR00080">
    <property type="entry name" value="SDRFAMILY"/>
</dbReference>
<keyword evidence="4" id="KW-1185">Reference proteome</keyword>
<protein>
    <submittedName>
        <fullName evidence="3">Uncharacterized protein</fullName>
    </submittedName>
</protein>
<dbReference type="PANTHER" id="PTHR42898">
    <property type="entry name" value="TROPINONE REDUCTASE"/>
    <property type="match status" value="1"/>
</dbReference>
<sequence length="265" mass="28270">MACAAGDERWSLDGMTALVTGGTKGIGCAIVEELARLGASVHTCSRNEIELGDRLKDWAAKGFRVTGSICDVSSRAQREKLMETVSEVFSGKLHVLVNNVATSIYKPTVDCSAEDFSTIVATNFESTFHLCQLSHPLLKASGAGCIVNVSSLAGVVALRVSSAYASTKGAMNQLTKNLACEWAKDSIRVNAVAPGFTRTPFTEKRITEESFQEDLKSRTPLRRVGEPEDISAVVAFLCLPASCYVTGQIICVDGGMSANGFFPTD</sequence>
<dbReference type="SUPFAM" id="SSF51735">
    <property type="entry name" value="NAD(P)-binding Rossmann-fold domains"/>
    <property type="match status" value="1"/>
</dbReference>